<evidence type="ECO:0000256" key="2">
    <source>
        <dbReference type="SAM" id="Phobius"/>
    </source>
</evidence>
<feature type="compositionally biased region" description="Polar residues" evidence="1">
    <location>
        <begin position="1"/>
        <end position="15"/>
    </location>
</feature>
<feature type="non-terminal residue" evidence="3">
    <location>
        <position position="64"/>
    </location>
</feature>
<protein>
    <submittedName>
        <fullName evidence="3">Uncharacterized protein</fullName>
    </submittedName>
</protein>
<gene>
    <name evidence="3" type="ORF">S01H1_82015</name>
</gene>
<reference evidence="3" key="1">
    <citation type="journal article" date="2014" name="Front. Microbiol.">
        <title>High frequency of phylogenetically diverse reductive dehalogenase-homologous genes in deep subseafloor sedimentary metagenomes.</title>
        <authorList>
            <person name="Kawai M."/>
            <person name="Futagami T."/>
            <person name="Toyoda A."/>
            <person name="Takaki Y."/>
            <person name="Nishi S."/>
            <person name="Hori S."/>
            <person name="Arai W."/>
            <person name="Tsubouchi T."/>
            <person name="Morono Y."/>
            <person name="Uchiyama I."/>
            <person name="Ito T."/>
            <person name="Fujiyama A."/>
            <person name="Inagaki F."/>
            <person name="Takami H."/>
        </authorList>
    </citation>
    <scope>NUCLEOTIDE SEQUENCE</scope>
    <source>
        <strain evidence="3">Expedition CK06-06</strain>
    </source>
</reference>
<evidence type="ECO:0000313" key="3">
    <source>
        <dbReference type="EMBL" id="GAG46886.1"/>
    </source>
</evidence>
<feature type="region of interest" description="Disordered" evidence="1">
    <location>
        <begin position="1"/>
        <end position="32"/>
    </location>
</feature>
<name>X0ZEX5_9ZZZZ</name>
<feature type="transmembrane region" description="Helical" evidence="2">
    <location>
        <begin position="37"/>
        <end position="58"/>
    </location>
</feature>
<comment type="caution">
    <text evidence="3">The sequence shown here is derived from an EMBL/GenBank/DDBJ whole genome shotgun (WGS) entry which is preliminary data.</text>
</comment>
<keyword evidence="2" id="KW-0472">Membrane</keyword>
<dbReference type="AlphaFoldDB" id="X0ZEX5"/>
<keyword evidence="2" id="KW-0812">Transmembrane</keyword>
<sequence>MSETRSPQDSANSGAESLPLVDQQPAPKGSGGAKGNYIGQAWLVILLALAYGAALAGVQTTLGP</sequence>
<organism evidence="3">
    <name type="scientific">marine sediment metagenome</name>
    <dbReference type="NCBI Taxonomy" id="412755"/>
    <lineage>
        <taxon>unclassified sequences</taxon>
        <taxon>metagenomes</taxon>
        <taxon>ecological metagenomes</taxon>
    </lineage>
</organism>
<proteinExistence type="predicted"/>
<dbReference type="EMBL" id="BARS01055563">
    <property type="protein sequence ID" value="GAG46886.1"/>
    <property type="molecule type" value="Genomic_DNA"/>
</dbReference>
<evidence type="ECO:0000256" key="1">
    <source>
        <dbReference type="SAM" id="MobiDB-lite"/>
    </source>
</evidence>
<keyword evidence="2" id="KW-1133">Transmembrane helix</keyword>
<accession>X0ZEX5</accession>